<dbReference type="Proteomes" id="UP000070612">
    <property type="component" value="Unassembled WGS sequence"/>
</dbReference>
<feature type="compositionally biased region" description="Basic and acidic residues" evidence="1">
    <location>
        <begin position="1030"/>
        <end position="1055"/>
    </location>
</feature>
<feature type="region of interest" description="Disordered" evidence="1">
    <location>
        <begin position="39"/>
        <end position="64"/>
    </location>
</feature>
<keyword evidence="4" id="KW-1185">Reference proteome</keyword>
<dbReference type="PATRIC" id="fig|59750.3.peg.5207"/>
<feature type="region of interest" description="Disordered" evidence="1">
    <location>
        <begin position="952"/>
        <end position="992"/>
    </location>
</feature>
<feature type="domain" description="Tape measure protein N-terminal" evidence="2">
    <location>
        <begin position="148"/>
        <end position="325"/>
    </location>
</feature>
<evidence type="ECO:0000259" key="2">
    <source>
        <dbReference type="Pfam" id="PF20155"/>
    </source>
</evidence>
<dbReference type="AlphaFoldDB" id="A0A132PBL3"/>
<reference evidence="3 4" key="1">
    <citation type="submission" date="2015-07" db="EMBL/GenBank/DDBJ databases">
        <title>A draft genome sequence of Mycobacterium wolinskyi.</title>
        <authorList>
            <person name="de Man T.J."/>
            <person name="Perry K.A."/>
            <person name="Coulliette A.D."/>
            <person name="Jensen B."/>
            <person name="Toney N.C."/>
            <person name="Limbago B.M."/>
            <person name="Noble-Wang J."/>
        </authorList>
    </citation>
    <scope>NUCLEOTIDE SEQUENCE [LARGE SCALE GENOMIC DNA]</scope>
    <source>
        <strain evidence="3 4">CDC_01</strain>
    </source>
</reference>
<comment type="caution">
    <text evidence="3">The sequence shown here is derived from an EMBL/GenBank/DDBJ whole genome shotgun (WGS) entry which is preliminary data.</text>
</comment>
<dbReference type="EMBL" id="LGTW01000037">
    <property type="protein sequence ID" value="KWX19721.1"/>
    <property type="molecule type" value="Genomic_DNA"/>
</dbReference>
<evidence type="ECO:0000313" key="3">
    <source>
        <dbReference type="EMBL" id="KWX19721.1"/>
    </source>
</evidence>
<evidence type="ECO:0000313" key="4">
    <source>
        <dbReference type="Proteomes" id="UP000070612"/>
    </source>
</evidence>
<feature type="compositionally biased region" description="Polar residues" evidence="1">
    <location>
        <begin position="972"/>
        <end position="986"/>
    </location>
</feature>
<dbReference type="InterPro" id="IPR013491">
    <property type="entry name" value="Tape_meas_N"/>
</dbReference>
<proteinExistence type="predicted"/>
<organism evidence="3 4">
    <name type="scientific">Mycolicibacterium wolinskyi</name>
    <dbReference type="NCBI Taxonomy" id="59750"/>
    <lineage>
        <taxon>Bacteria</taxon>
        <taxon>Bacillati</taxon>
        <taxon>Actinomycetota</taxon>
        <taxon>Actinomycetes</taxon>
        <taxon>Mycobacteriales</taxon>
        <taxon>Mycobacteriaceae</taxon>
        <taxon>Mycolicibacterium</taxon>
    </lineage>
</organism>
<accession>A0A132PBL3</accession>
<dbReference type="Pfam" id="PF20155">
    <property type="entry name" value="TMP_3"/>
    <property type="match status" value="1"/>
</dbReference>
<dbReference type="RefSeq" id="WP_067859195.1">
    <property type="nucleotide sequence ID" value="NZ_LGTW01000037.1"/>
</dbReference>
<gene>
    <name evidence="3" type="ORF">AFM11_34325</name>
</gene>
<feature type="compositionally biased region" description="Low complexity" evidence="1">
    <location>
        <begin position="952"/>
        <end position="971"/>
    </location>
</feature>
<name>A0A132PBL3_9MYCO</name>
<dbReference type="NCBIfam" id="TIGR02675">
    <property type="entry name" value="tape_meas_nterm"/>
    <property type="match status" value="1"/>
</dbReference>
<sequence>MQGTYWLTVLPETSKLRPGIKKALAGVDQDAKIRPTIDTKGARKAGQQVGRDVQAGMDSSTRGGLGRMLRIDGARTAGQNAGREMNAGIQSANIGQGAAAQLDRNMTSGAVGLGRRLGSMIGTGLKVTAIGAGTLAAAGIGAALHAGFSRLTAIDDAKFKLQGLGNSTEKVLSIMDNALAAVKGTAFGLDEAATTAASAVAAGIKPGEELTGYLKLTADTAAIAGTSLADMGGIFNSVQTSGKAMTGDLRMLADRGLPVFTWLQEATGKTGEDFTKFIEDGKITSEMFRDAVAKNIAGAAQNMGGSVRGSLSNLKASFSRFGAELSGPIFAGLKPLAIGLTGTFDSVTASIKPIMADLTAKVGPWADQMAAKMKAWADNGGVEKIVAWFGQLRDTIAGLTSGGGSDTMTRIADSAKQLAPALHNAGPALAGLGDAAKTFGQSMIQIGPEVLTGVLVPALQLLAGALKFVADNASWAVPVVGGLVLAIGGMSAATKTLLPIFSAINNGLKLINAPLIMAQNAAIRAQAAAMTQLTAALGANSVAATTNTVAQNANAASTVRGRIAALASAVAQKAVAVGTAAWTGAQWLLNAALTANPIGLVVVAVAALVAGIIYAYKHSETFRNIVQGAWQGIKTAASAVVSWFTDTAWPFLKQVWEGIGAGWQWLVTTAQEVGAGIRDRFNQVVDFFQGLPSAISNAAKGMWDGLKTGLVEALRWIANKWNSLSSALSFTIPDWVPGVGGNKWQLPQIPGFAGGSSGVSTSGVISGPGTGTSDSILAMVSNGEGIVKESAMSAGGAVVVAALNAGWVPPVEFLQSMLPGFAEGRGPDISVAEGLAGTKYSQSARFDCSGTVARVINGALGMDGGLMSTKNARQWLSERGFVNGTGGPGQIRVGWYDHGPNPNDGHMAMTLSDGRNAESGGKNGAFTIGAGAAGADDPQFDNHMYLPQMYGEGASSSSSLGASTSASAGSSRAVQNARTTLKNAGQSVDDATYRRDQAQQRLNDANATGKGVDKAQHSLDVANRELADAKERQGVAADRLAEAENKAATETDKSAKGSSGGTFDDLGKALAGGIFESIGLDGSLLSNPFEWPTIKSVMAGVNVLGKALSGGSGSATSSTGAGGDPAGLLGAFEESTGLDVTDLNPAAAGIDARPAGAVAPDTTQHGTGAGVNPGPAVVIENAGMSPTDVSNKLTSEFNARTRTTKVH</sequence>
<feature type="region of interest" description="Disordered" evidence="1">
    <location>
        <begin position="1030"/>
        <end position="1061"/>
    </location>
</feature>
<protein>
    <recommendedName>
        <fullName evidence="2">Tape measure protein N-terminal domain-containing protein</fullName>
    </recommendedName>
</protein>
<evidence type="ECO:0000256" key="1">
    <source>
        <dbReference type="SAM" id="MobiDB-lite"/>
    </source>
</evidence>
<dbReference type="Gene3D" id="1.20.120.330">
    <property type="entry name" value="Nucleotidyltransferases domain 2"/>
    <property type="match status" value="1"/>
</dbReference>